<dbReference type="GO" id="GO:0005829">
    <property type="term" value="C:cytosol"/>
    <property type="evidence" value="ECO:0007669"/>
    <property type="project" value="TreeGrafter"/>
</dbReference>
<feature type="compositionally biased region" description="Acidic residues" evidence="2">
    <location>
        <begin position="848"/>
        <end position="857"/>
    </location>
</feature>
<dbReference type="InterPro" id="IPR055335">
    <property type="entry name" value="Ucp6/RUP1"/>
</dbReference>
<evidence type="ECO:0000313" key="3">
    <source>
        <dbReference type="EMBL" id="KAA6411868.1"/>
    </source>
</evidence>
<dbReference type="GO" id="GO:0005634">
    <property type="term" value="C:nucleus"/>
    <property type="evidence" value="ECO:0007669"/>
    <property type="project" value="TreeGrafter"/>
</dbReference>
<evidence type="ECO:0000256" key="2">
    <source>
        <dbReference type="SAM" id="MobiDB-lite"/>
    </source>
</evidence>
<gene>
    <name evidence="3" type="ORF">FRX48_04018</name>
</gene>
<name>A0A5M8PSE1_9LECA</name>
<evidence type="ECO:0008006" key="5">
    <source>
        <dbReference type="Google" id="ProtNLM"/>
    </source>
</evidence>
<dbReference type="AlphaFoldDB" id="A0A5M8PSE1"/>
<comment type="caution">
    <text evidence="3">The sequence shown here is derived from an EMBL/GenBank/DDBJ whole genome shotgun (WGS) entry which is preliminary data.</text>
</comment>
<feature type="compositionally biased region" description="Polar residues" evidence="2">
    <location>
        <begin position="754"/>
        <end position="769"/>
    </location>
</feature>
<dbReference type="GO" id="GO:0016579">
    <property type="term" value="P:protein deubiquitination"/>
    <property type="evidence" value="ECO:0007669"/>
    <property type="project" value="TreeGrafter"/>
</dbReference>
<feature type="region of interest" description="Disordered" evidence="2">
    <location>
        <begin position="78"/>
        <end position="113"/>
    </location>
</feature>
<protein>
    <recommendedName>
        <fullName evidence="5">UBA-like</fullName>
    </recommendedName>
</protein>
<evidence type="ECO:0000313" key="4">
    <source>
        <dbReference type="Proteomes" id="UP000324767"/>
    </source>
</evidence>
<dbReference type="Pfam" id="PF14555">
    <property type="entry name" value="UBA_4"/>
    <property type="match status" value="1"/>
</dbReference>
<dbReference type="Proteomes" id="UP000324767">
    <property type="component" value="Unassembled WGS sequence"/>
</dbReference>
<dbReference type="PANTHER" id="PTHR39597">
    <property type="entry name" value="UBA DOMAIN-CONTAINING PROTEIN RUP1"/>
    <property type="match status" value="1"/>
</dbReference>
<proteinExistence type="predicted"/>
<feature type="region of interest" description="Disordered" evidence="2">
    <location>
        <begin position="696"/>
        <end position="728"/>
    </location>
</feature>
<organism evidence="3 4">
    <name type="scientific">Lasallia pustulata</name>
    <dbReference type="NCBI Taxonomy" id="136370"/>
    <lineage>
        <taxon>Eukaryota</taxon>
        <taxon>Fungi</taxon>
        <taxon>Dikarya</taxon>
        <taxon>Ascomycota</taxon>
        <taxon>Pezizomycotina</taxon>
        <taxon>Lecanoromycetes</taxon>
        <taxon>OSLEUM clade</taxon>
        <taxon>Umbilicariomycetidae</taxon>
        <taxon>Umbilicariales</taxon>
        <taxon>Umbilicariaceae</taxon>
        <taxon>Lasallia</taxon>
    </lineage>
</organism>
<feature type="region of interest" description="Disordered" evidence="2">
    <location>
        <begin position="744"/>
        <end position="779"/>
    </location>
</feature>
<keyword evidence="1" id="KW-0175">Coiled coil</keyword>
<dbReference type="SUPFAM" id="SSF46934">
    <property type="entry name" value="UBA-like"/>
    <property type="match status" value="1"/>
</dbReference>
<evidence type="ECO:0000256" key="1">
    <source>
        <dbReference type="SAM" id="Coils"/>
    </source>
</evidence>
<feature type="compositionally biased region" description="Low complexity" evidence="2">
    <location>
        <begin position="103"/>
        <end position="113"/>
    </location>
</feature>
<feature type="region of interest" description="Disordered" evidence="2">
    <location>
        <begin position="818"/>
        <end position="858"/>
    </location>
</feature>
<dbReference type="EMBL" id="VXIT01000006">
    <property type="protein sequence ID" value="KAA6411868.1"/>
    <property type="molecule type" value="Genomic_DNA"/>
</dbReference>
<feature type="compositionally biased region" description="Polar residues" evidence="2">
    <location>
        <begin position="78"/>
        <end position="102"/>
    </location>
</feature>
<dbReference type="PANTHER" id="PTHR39597:SF1">
    <property type="entry name" value="UBA DOMAIN-CONTAINING PROTEIN RUP1"/>
    <property type="match status" value="1"/>
</dbReference>
<feature type="coiled-coil region" evidence="1">
    <location>
        <begin position="530"/>
        <end position="568"/>
    </location>
</feature>
<sequence length="867" mass="95689">MTDWHSVVMAEADNASINDFMTMCSLPRGEAIRWLQAHNNDVNNAVNAYYDNPNALQTQYNADTWDENAFHSDKTEYAQQGQNQPSFNVQGSDTLSPTVFDNSASAPSRPPSRVSIRGNMNLAAEHAAANPNKQLTATEREKQDLEKALALSMSQSLPEQETGVTDATHPYFGPANREHYDTKNWTMTLSGSHAREILLNPDPADRKREKNTPAFIKPSPSTDYLPALITILHAIPAAREALLMREYTLPDYGHDKEWWDGAIIKAAKIVDITHSGDDMDWDEILFETQRLMAFLDQTERAYGSIAGLANMDLIHQASQGQLTATFLGAWHAAAMRAAPDSQIAEIFKSVASKSIPDRPVENFTQSFPCLEVRVSNELADTGQSLYDAVDDVFWSEWEETNREEVYLESIGDVFAIQVTRLNEIASGLGIKVPGSLYLDRYLEASKHAAREMLEGKAAFKKEIARLAVVKARMTEYKRSTVGGTATDANKLVEVVRSYFGRANLQGPEADGVDSQDEAVNGDSPPATAALATIIEELKKVEDRVNQKLNALELSKKEASQKLQELSRLYTKSPDNEDEPPHHKYTLRGVSADPHTTYVLEKTKPENEHDLLRLEAEDWQWWKISFSVGDAKPISHTKVREVEVLKAARDESRTALLVYASERAVEYESGDLPPQLRNFVRADNLAFAAELEELRAPKSMTPTKRKAEDDTVNNDDDGGPNWGGYQDTYVSPHQNKAAEASILDSADPTLPPYTPASTSLPGPFPTNTRRGSLAKKPNSTSYDDTIPFSLRATAPTIDPTSMALDEGADISLMPAGQEMRQRGTGPSLVPRGGTGGAGVCNSGNYPEEISMEDGEEDALPARHVEFAE</sequence>
<dbReference type="OrthoDB" id="4489171at2759"/>
<dbReference type="Gene3D" id="1.10.8.10">
    <property type="entry name" value="DNA helicase RuvA subunit, C-terminal domain"/>
    <property type="match status" value="1"/>
</dbReference>
<accession>A0A5M8PSE1</accession>
<reference evidence="3 4" key="1">
    <citation type="submission" date="2019-09" db="EMBL/GenBank/DDBJ databases">
        <title>The hologenome of the rock-dwelling lichen Lasallia pustulata.</title>
        <authorList>
            <person name="Greshake Tzovaras B."/>
            <person name="Segers F."/>
            <person name="Bicker A."/>
            <person name="Dal Grande F."/>
            <person name="Otte J."/>
            <person name="Hankeln T."/>
            <person name="Schmitt I."/>
            <person name="Ebersberger I."/>
        </authorList>
    </citation>
    <scope>NUCLEOTIDE SEQUENCE [LARGE SCALE GENOMIC DNA]</scope>
    <source>
        <strain evidence="3">A1-1</strain>
    </source>
</reference>
<dbReference type="InterPro" id="IPR009060">
    <property type="entry name" value="UBA-like_sf"/>
</dbReference>